<proteinExistence type="predicted"/>
<keyword evidence="2" id="KW-1185">Reference proteome</keyword>
<dbReference type="Proteomes" id="UP000269221">
    <property type="component" value="Unassembled WGS sequence"/>
</dbReference>
<reference evidence="1 2" key="1">
    <citation type="submission" date="2018-07" db="EMBL/GenBank/DDBJ databases">
        <title>A high quality draft genome assembly of the barn swallow (H. rustica rustica).</title>
        <authorList>
            <person name="Formenti G."/>
            <person name="Chiara M."/>
            <person name="Poveda L."/>
            <person name="Francoijs K.-J."/>
            <person name="Bonisoli-Alquati A."/>
            <person name="Canova L."/>
            <person name="Gianfranceschi L."/>
            <person name="Horner D.S."/>
            <person name="Saino N."/>
        </authorList>
    </citation>
    <scope>NUCLEOTIDE SEQUENCE [LARGE SCALE GENOMIC DNA]</scope>
    <source>
        <strain evidence="1">Chelidonia</strain>
        <tissue evidence="1">Blood</tissue>
    </source>
</reference>
<comment type="caution">
    <text evidence="1">The sequence shown here is derived from an EMBL/GenBank/DDBJ whole genome shotgun (WGS) entry which is preliminary data.</text>
</comment>
<dbReference type="OrthoDB" id="10442193at2759"/>
<organism evidence="1 2">
    <name type="scientific">Hirundo rustica rustica</name>
    <dbReference type="NCBI Taxonomy" id="333673"/>
    <lineage>
        <taxon>Eukaryota</taxon>
        <taxon>Metazoa</taxon>
        <taxon>Chordata</taxon>
        <taxon>Craniata</taxon>
        <taxon>Vertebrata</taxon>
        <taxon>Euteleostomi</taxon>
        <taxon>Archelosauria</taxon>
        <taxon>Archosauria</taxon>
        <taxon>Dinosauria</taxon>
        <taxon>Saurischia</taxon>
        <taxon>Theropoda</taxon>
        <taxon>Coelurosauria</taxon>
        <taxon>Aves</taxon>
        <taxon>Neognathae</taxon>
        <taxon>Neoaves</taxon>
        <taxon>Telluraves</taxon>
        <taxon>Australaves</taxon>
        <taxon>Passeriformes</taxon>
        <taxon>Sylvioidea</taxon>
        <taxon>Hirundinidae</taxon>
        <taxon>Hirundo</taxon>
    </lineage>
</organism>
<dbReference type="EMBL" id="QRBI01000106">
    <property type="protein sequence ID" value="RMC12246.1"/>
    <property type="molecule type" value="Genomic_DNA"/>
</dbReference>
<gene>
    <name evidence="1" type="ORF">DUI87_09757</name>
</gene>
<protein>
    <submittedName>
        <fullName evidence="1">Uncharacterized protein</fullName>
    </submittedName>
</protein>
<evidence type="ECO:0000313" key="2">
    <source>
        <dbReference type="Proteomes" id="UP000269221"/>
    </source>
</evidence>
<sequence>MATVDVNHLHFSSDEKGIVHEKKIREVILQRLKEQEASLWLLYSHLKKQIADLEAKHKALTRPTLALEIKIQRSNSAYAKSFFWLPSRCSVSGDSICTKSLVSTVEKKILMQYS</sequence>
<name>A0A3M0KGJ3_HIRRU</name>
<dbReference type="AlphaFoldDB" id="A0A3M0KGJ3"/>
<accession>A0A3M0KGJ3</accession>
<evidence type="ECO:0000313" key="1">
    <source>
        <dbReference type="EMBL" id="RMC12246.1"/>
    </source>
</evidence>